<dbReference type="Pfam" id="PF08669">
    <property type="entry name" value="GCV_T_C"/>
    <property type="match status" value="1"/>
</dbReference>
<dbReference type="PIRSF" id="PIRSF006487">
    <property type="entry name" value="GcvT"/>
    <property type="match status" value="1"/>
</dbReference>
<dbReference type="EC" id="2.1.2.10" evidence="11"/>
<dbReference type="GO" id="GO:0008483">
    <property type="term" value="F:transaminase activity"/>
    <property type="evidence" value="ECO:0007669"/>
    <property type="project" value="UniProtKB-KW"/>
</dbReference>
<evidence type="ECO:0000256" key="5">
    <source>
        <dbReference type="ARBA" id="ARBA00022576"/>
    </source>
</evidence>
<keyword evidence="5 11" id="KW-0032">Aminotransferase</keyword>
<dbReference type="InterPro" id="IPR027266">
    <property type="entry name" value="TrmE/GcvT-like"/>
</dbReference>
<proteinExistence type="inferred from homology"/>
<evidence type="ECO:0000313" key="15">
    <source>
        <dbReference type="Proteomes" id="UP000639338"/>
    </source>
</evidence>
<dbReference type="InterPro" id="IPR006223">
    <property type="entry name" value="GcvT"/>
</dbReference>
<evidence type="ECO:0000259" key="13">
    <source>
        <dbReference type="Pfam" id="PF08669"/>
    </source>
</evidence>
<comment type="similarity">
    <text evidence="3 11">Belongs to the GcvT family.</text>
</comment>
<dbReference type="GO" id="GO:0005739">
    <property type="term" value="C:mitochondrion"/>
    <property type="evidence" value="ECO:0007669"/>
    <property type="project" value="UniProtKB-SubCell"/>
</dbReference>
<evidence type="ECO:0000256" key="1">
    <source>
        <dbReference type="ARBA" id="ARBA00003631"/>
    </source>
</evidence>
<protein>
    <recommendedName>
        <fullName evidence="11">Aminomethyltransferase</fullName>
        <ecNumber evidence="11">2.1.2.10</ecNumber>
    </recommendedName>
    <alternativeName>
        <fullName evidence="11">Glycine cleavage system T protein</fullName>
    </alternativeName>
</protein>
<evidence type="ECO:0000256" key="2">
    <source>
        <dbReference type="ARBA" id="ARBA00004173"/>
    </source>
</evidence>
<evidence type="ECO:0000256" key="9">
    <source>
        <dbReference type="ARBA" id="ARBA00047665"/>
    </source>
</evidence>
<dbReference type="GO" id="GO:0005960">
    <property type="term" value="C:glycine cleavage complex"/>
    <property type="evidence" value="ECO:0007669"/>
    <property type="project" value="InterPro"/>
</dbReference>
<organism evidence="14 15">
    <name type="scientific">Aphidius gifuensis</name>
    <name type="common">Parasitoid wasp</name>
    <dbReference type="NCBI Taxonomy" id="684658"/>
    <lineage>
        <taxon>Eukaryota</taxon>
        <taxon>Metazoa</taxon>
        <taxon>Ecdysozoa</taxon>
        <taxon>Arthropoda</taxon>
        <taxon>Hexapoda</taxon>
        <taxon>Insecta</taxon>
        <taxon>Pterygota</taxon>
        <taxon>Neoptera</taxon>
        <taxon>Endopterygota</taxon>
        <taxon>Hymenoptera</taxon>
        <taxon>Apocrita</taxon>
        <taxon>Ichneumonoidea</taxon>
        <taxon>Braconidae</taxon>
        <taxon>Aphidiinae</taxon>
        <taxon>Aphidius</taxon>
    </lineage>
</organism>
<evidence type="ECO:0000256" key="10">
    <source>
        <dbReference type="PIRSR" id="PIRSR006487-1"/>
    </source>
</evidence>
<dbReference type="GO" id="GO:0004047">
    <property type="term" value="F:aminomethyltransferase activity"/>
    <property type="evidence" value="ECO:0007669"/>
    <property type="project" value="UniProtKB-EC"/>
</dbReference>
<dbReference type="OrthoDB" id="10263536at2759"/>
<evidence type="ECO:0000256" key="4">
    <source>
        <dbReference type="ARBA" id="ARBA00011690"/>
    </source>
</evidence>
<dbReference type="Gene3D" id="2.40.30.110">
    <property type="entry name" value="Aminomethyltransferase beta-barrel domains"/>
    <property type="match status" value="1"/>
</dbReference>
<comment type="subcellular location">
    <subcellularLocation>
        <location evidence="2 11">Mitochondrion</location>
    </subcellularLocation>
</comment>
<evidence type="ECO:0000256" key="11">
    <source>
        <dbReference type="RuleBase" id="RU003981"/>
    </source>
</evidence>
<dbReference type="SUPFAM" id="SSF103025">
    <property type="entry name" value="Folate-binding domain"/>
    <property type="match status" value="1"/>
</dbReference>
<evidence type="ECO:0000313" key="14">
    <source>
        <dbReference type="EMBL" id="KAF7998436.1"/>
    </source>
</evidence>
<feature type="binding site" evidence="10">
    <location>
        <position position="234"/>
    </location>
    <ligand>
        <name>substrate</name>
    </ligand>
</feature>
<dbReference type="AlphaFoldDB" id="A0A834Y5F3"/>
<dbReference type="Gene3D" id="3.30.1360.120">
    <property type="entry name" value="Probable tRNA modification gtpase trme, domain 1"/>
    <property type="match status" value="1"/>
</dbReference>
<dbReference type="NCBIfam" id="NF001567">
    <property type="entry name" value="PRK00389.1"/>
    <property type="match status" value="1"/>
</dbReference>
<dbReference type="GO" id="GO:0006546">
    <property type="term" value="P:glycine catabolic process"/>
    <property type="evidence" value="ECO:0007669"/>
    <property type="project" value="InterPro"/>
</dbReference>
<sequence>MFKTKCHQWYLLNRAYKFNRIEVKKISSNSPEVKKTCMYDFHVKNNGKMVNFSNFLLPLKYEDSIEISHQHTRTNASLFDVGHMLQTEISGNNAAEYLESLTTADLKNLNQGASVLTVFTNDNGGILDDLIITKDSENKFFVVSNAGRRNEDMEIFEKRKNEYKIQEKQISLIHFDPSEYGLVALQGPSAAGILQSFVDIDLTKLKFMNSVKTKILKMECRISRCGYTGEDGFEISSQGNNIKILAEKFLYSTDVKLAGLGARDSLRLEAGLCLYGHDIDENTTPIEAGLGWLVARRRKQNSDFPGAKKILSQIKEGVEKKRIGLTLENGPAARENTPILSLNGEFIGAVTSGGRSPTLKKPIAMGYVPPEQGKIGSKVLVDVRGKIYEAIITKMPFVQTNYYTDKKT</sequence>
<keyword evidence="15" id="KW-1185">Reference proteome</keyword>
<name>A0A834Y5F3_APHGI</name>
<dbReference type="PANTHER" id="PTHR43757:SF16">
    <property type="entry name" value="AMINOMETHYLTRANSFERASE, MITOCHONDRIAL"/>
    <property type="match status" value="1"/>
</dbReference>
<keyword evidence="7 11" id="KW-0809">Transit peptide</keyword>
<evidence type="ECO:0000256" key="8">
    <source>
        <dbReference type="ARBA" id="ARBA00023128"/>
    </source>
</evidence>
<reference evidence="14 15" key="1">
    <citation type="submission" date="2020-08" db="EMBL/GenBank/DDBJ databases">
        <title>Aphidius gifuensis genome sequencing and assembly.</title>
        <authorList>
            <person name="Du Z."/>
        </authorList>
    </citation>
    <scope>NUCLEOTIDE SEQUENCE [LARGE SCALE GENOMIC DNA]</scope>
    <source>
        <strain evidence="14">YNYX2018</strain>
        <tissue evidence="14">Adults</tissue>
    </source>
</reference>
<dbReference type="FunFam" id="3.30.70.1400:FF:000001">
    <property type="entry name" value="Aminomethyltransferase"/>
    <property type="match status" value="1"/>
</dbReference>
<dbReference type="InterPro" id="IPR029043">
    <property type="entry name" value="GcvT/YgfZ_C"/>
</dbReference>
<dbReference type="Gene3D" id="3.30.70.1400">
    <property type="entry name" value="Aminomethyltransferase beta-barrel domains"/>
    <property type="match status" value="1"/>
</dbReference>
<dbReference type="FunFam" id="4.10.1250.10:FF:000002">
    <property type="entry name" value="Aminomethyltransferase"/>
    <property type="match status" value="1"/>
</dbReference>
<feature type="domain" description="Aminomethyltransferase C-terminal" evidence="13">
    <location>
        <begin position="320"/>
        <end position="398"/>
    </location>
</feature>
<dbReference type="Gene3D" id="4.10.1250.10">
    <property type="entry name" value="Aminomethyltransferase fragment"/>
    <property type="match status" value="1"/>
</dbReference>
<dbReference type="SUPFAM" id="SSF101790">
    <property type="entry name" value="Aminomethyltransferase beta-barrel domain"/>
    <property type="match status" value="1"/>
</dbReference>
<keyword evidence="6 11" id="KW-0808">Transferase</keyword>
<evidence type="ECO:0000256" key="6">
    <source>
        <dbReference type="ARBA" id="ARBA00022679"/>
    </source>
</evidence>
<dbReference type="NCBIfam" id="TIGR00528">
    <property type="entry name" value="gcvT"/>
    <property type="match status" value="1"/>
</dbReference>
<evidence type="ECO:0000259" key="12">
    <source>
        <dbReference type="Pfam" id="PF01571"/>
    </source>
</evidence>
<comment type="subunit">
    <text evidence="4 11">The glycine cleavage system is composed of four proteins: P, T, L and H.</text>
</comment>
<accession>A0A834Y5F3</accession>
<dbReference type="PANTHER" id="PTHR43757">
    <property type="entry name" value="AMINOMETHYLTRANSFERASE"/>
    <property type="match status" value="1"/>
</dbReference>
<feature type="domain" description="GCVT N-terminal" evidence="12">
    <location>
        <begin position="38"/>
        <end position="296"/>
    </location>
</feature>
<dbReference type="InterPro" id="IPR006222">
    <property type="entry name" value="GCVT_N"/>
</dbReference>
<comment type="catalytic activity">
    <reaction evidence="9 11">
        <text>N(6)-[(R)-S(8)-aminomethyldihydrolipoyl]-L-lysyl-[protein] + (6S)-5,6,7,8-tetrahydrofolate = N(6)-[(R)-dihydrolipoyl]-L-lysyl-[protein] + (6R)-5,10-methylene-5,6,7,8-tetrahydrofolate + NH4(+)</text>
        <dbReference type="Rhea" id="RHEA:16945"/>
        <dbReference type="Rhea" id="RHEA-COMP:10475"/>
        <dbReference type="Rhea" id="RHEA-COMP:10492"/>
        <dbReference type="ChEBI" id="CHEBI:15636"/>
        <dbReference type="ChEBI" id="CHEBI:28938"/>
        <dbReference type="ChEBI" id="CHEBI:57453"/>
        <dbReference type="ChEBI" id="CHEBI:83100"/>
        <dbReference type="ChEBI" id="CHEBI:83143"/>
        <dbReference type="EC" id="2.1.2.10"/>
    </reaction>
</comment>
<dbReference type="EMBL" id="JACMRX010000001">
    <property type="protein sequence ID" value="KAF7998436.1"/>
    <property type="molecule type" value="Genomic_DNA"/>
</dbReference>
<evidence type="ECO:0000256" key="3">
    <source>
        <dbReference type="ARBA" id="ARBA00008609"/>
    </source>
</evidence>
<dbReference type="InterPro" id="IPR013977">
    <property type="entry name" value="GcvT_C"/>
</dbReference>
<keyword evidence="8 11" id="KW-0496">Mitochondrion</keyword>
<dbReference type="Pfam" id="PF01571">
    <property type="entry name" value="GCV_T"/>
    <property type="match status" value="1"/>
</dbReference>
<comment type="function">
    <text evidence="1 11">The glycine cleavage system catalyzes the degradation of glycine.</text>
</comment>
<gene>
    <name evidence="14" type="ORF">HCN44_009958</name>
</gene>
<comment type="caution">
    <text evidence="14">The sequence shown here is derived from an EMBL/GenBank/DDBJ whole genome shotgun (WGS) entry which is preliminary data.</text>
</comment>
<dbReference type="InterPro" id="IPR028896">
    <property type="entry name" value="GcvT/YgfZ/DmdA"/>
</dbReference>
<dbReference type="Proteomes" id="UP000639338">
    <property type="component" value="Unassembled WGS sequence"/>
</dbReference>
<evidence type="ECO:0000256" key="7">
    <source>
        <dbReference type="ARBA" id="ARBA00022946"/>
    </source>
</evidence>